<gene>
    <name evidence="1" type="ORF">ADT25_16890</name>
</gene>
<reference evidence="1 2" key="1">
    <citation type="submission" date="2015-07" db="EMBL/GenBank/DDBJ databases">
        <authorList>
            <consortium name="Consortium for Microbial Forensics and Genomics (microFORGE)"/>
            <person name="Knight B.M."/>
            <person name="Roberts D.P."/>
            <person name="Lin D."/>
            <person name="Hari K."/>
            <person name="Fletcher J."/>
            <person name="Melcher U."/>
            <person name="Blagden T."/>
            <person name="Winegar R.A."/>
        </authorList>
    </citation>
    <scope>NUCLEOTIDE SEQUENCE [LARGE SCALE GENOMIC DNA]</scope>
    <source>
        <strain evidence="1 2">X11-5A</strain>
    </source>
</reference>
<dbReference type="AlphaFoldDB" id="A0AAP0ZJY2"/>
<organism evidence="1 2">
    <name type="scientific">Xanthomonas oryzae</name>
    <dbReference type="NCBI Taxonomy" id="347"/>
    <lineage>
        <taxon>Bacteria</taxon>
        <taxon>Pseudomonadati</taxon>
        <taxon>Pseudomonadota</taxon>
        <taxon>Gammaproteobacteria</taxon>
        <taxon>Lysobacterales</taxon>
        <taxon>Lysobacteraceae</taxon>
        <taxon>Xanthomonas</taxon>
    </lineage>
</organism>
<name>A0AAP0ZJY2_9XANT</name>
<reference evidence="1 2" key="2">
    <citation type="submission" date="2015-09" db="EMBL/GenBank/DDBJ databases">
        <title>Draft genome sequence of Xanthomonas oryzae pv. USA str. X11-5A.</title>
        <authorList>
            <person name="Knight B.M."/>
            <person name="Roberts D.P."/>
            <person name="Lin D."/>
            <person name="Hari K."/>
            <person name="Fletcher J."/>
            <person name="Melcher U."/>
            <person name="Blagden T."/>
            <person name="Winegar R.A."/>
        </authorList>
    </citation>
    <scope>NUCLEOTIDE SEQUENCE [LARGE SCALE GENOMIC DNA]</scope>
    <source>
        <strain evidence="1 2">X11-5A</strain>
    </source>
</reference>
<evidence type="ECO:0000313" key="1">
    <source>
        <dbReference type="EMBL" id="KOR41588.1"/>
    </source>
</evidence>
<sequence>MWARLGAVRAAILAMPCLRDRMRLAAAIKVASGQGRALVRAGRLPRRLGNDRAQARAQPDGQVGSVEQACIWRRPLEMAAPLHVWTLCA</sequence>
<proteinExistence type="predicted"/>
<comment type="caution">
    <text evidence="1">The sequence shown here is derived from an EMBL/GenBank/DDBJ whole genome shotgun (WGS) entry which is preliminary data.</text>
</comment>
<dbReference type="Proteomes" id="UP000036790">
    <property type="component" value="Unassembled WGS sequence"/>
</dbReference>
<dbReference type="EMBL" id="LHUJ01000285">
    <property type="protein sequence ID" value="KOR41588.1"/>
    <property type="molecule type" value="Genomic_DNA"/>
</dbReference>
<protein>
    <submittedName>
        <fullName evidence="1">Uncharacterized protein</fullName>
    </submittedName>
</protein>
<evidence type="ECO:0000313" key="2">
    <source>
        <dbReference type="Proteomes" id="UP000036790"/>
    </source>
</evidence>
<accession>A0AAP0ZJY2</accession>